<reference evidence="2" key="1">
    <citation type="submission" date="2019-09" db="EMBL/GenBank/DDBJ databases">
        <authorList>
            <person name="Cremers G."/>
        </authorList>
    </citation>
    <scope>NUCLEOTIDE SEQUENCE [LARGE SCALE GENOMIC DNA]</scope>
    <source>
        <strain evidence="2">3B</strain>
    </source>
</reference>
<comment type="caution">
    <text evidence="2">The sequence shown here is derived from an EMBL/GenBank/DDBJ whole genome shotgun (WGS) entry which is preliminary data.</text>
</comment>
<dbReference type="SUPFAM" id="SSF52317">
    <property type="entry name" value="Class I glutamine amidotransferase-like"/>
    <property type="match status" value="1"/>
</dbReference>
<gene>
    <name evidence="2" type="ORF">MAMC_01627</name>
</gene>
<dbReference type="InterPro" id="IPR017926">
    <property type="entry name" value="GATASE"/>
</dbReference>
<name>A0A5E6MEE0_9BACT</name>
<dbReference type="PANTHER" id="PTHR42695">
    <property type="entry name" value="GLUTAMINE AMIDOTRANSFERASE YLR126C-RELATED"/>
    <property type="match status" value="1"/>
</dbReference>
<organism evidence="2 3">
    <name type="scientific">Methylacidimicrobium cyclopophantes</name>
    <dbReference type="NCBI Taxonomy" id="1041766"/>
    <lineage>
        <taxon>Bacteria</taxon>
        <taxon>Pseudomonadati</taxon>
        <taxon>Verrucomicrobiota</taxon>
        <taxon>Methylacidimicrobium</taxon>
    </lineage>
</organism>
<dbReference type="RefSeq" id="WP_142525598.1">
    <property type="nucleotide sequence ID" value="NZ_CABFUZ020000166.1"/>
</dbReference>
<dbReference type="PROSITE" id="PS51273">
    <property type="entry name" value="GATASE_TYPE_1"/>
    <property type="match status" value="1"/>
</dbReference>
<keyword evidence="3" id="KW-1185">Reference proteome</keyword>
<evidence type="ECO:0000313" key="2">
    <source>
        <dbReference type="EMBL" id="VVM07465.1"/>
    </source>
</evidence>
<dbReference type="AlphaFoldDB" id="A0A5E6MEE0"/>
<dbReference type="Gene3D" id="3.40.50.880">
    <property type="match status" value="1"/>
</dbReference>
<dbReference type="OrthoDB" id="9813383at2"/>
<feature type="domain" description="Glutamine amidotransferase" evidence="1">
    <location>
        <begin position="32"/>
        <end position="184"/>
    </location>
</feature>
<dbReference type="Pfam" id="PF00117">
    <property type="entry name" value="GATase"/>
    <property type="match status" value="1"/>
</dbReference>
<sequence length="240" mass="26175">MPKAIAVSHLPFEDLGSLEALLREEGLLVETIEAPIGRLWEVDPCKAELWIVLGGPIGVYERASYPFLEVEIELLRRRLDARLPTIGICLGAQLMAAALGARVYPGGRGKELGWGRIEPGVDAPSAPWLAPLLSPEVSVLHWHGDTFDLPSGAKHLAATALYPNQAFALGAHALALQFHAEVSAEGLERWYVGHASELAASRVDVPALRAEGQRRAPLLERAAREFWQGWLRYAGLAAFR</sequence>
<dbReference type="GO" id="GO:0005829">
    <property type="term" value="C:cytosol"/>
    <property type="evidence" value="ECO:0007669"/>
    <property type="project" value="TreeGrafter"/>
</dbReference>
<dbReference type="InterPro" id="IPR029062">
    <property type="entry name" value="Class_I_gatase-like"/>
</dbReference>
<evidence type="ECO:0000313" key="3">
    <source>
        <dbReference type="Proteomes" id="UP000381693"/>
    </source>
</evidence>
<protein>
    <recommendedName>
        <fullName evidence="1">Glutamine amidotransferase domain-containing protein</fullName>
    </recommendedName>
</protein>
<evidence type="ECO:0000259" key="1">
    <source>
        <dbReference type="Pfam" id="PF00117"/>
    </source>
</evidence>
<dbReference type="NCBIfam" id="NF005458">
    <property type="entry name" value="PRK07053.1"/>
    <property type="match status" value="1"/>
</dbReference>
<dbReference type="PANTHER" id="PTHR42695:SF5">
    <property type="entry name" value="GLUTAMINE AMIDOTRANSFERASE YLR126C-RELATED"/>
    <property type="match status" value="1"/>
</dbReference>
<dbReference type="InterPro" id="IPR044992">
    <property type="entry name" value="ChyE-like"/>
</dbReference>
<dbReference type="Proteomes" id="UP000381693">
    <property type="component" value="Unassembled WGS sequence"/>
</dbReference>
<dbReference type="EMBL" id="CABFUZ020000166">
    <property type="protein sequence ID" value="VVM07465.1"/>
    <property type="molecule type" value="Genomic_DNA"/>
</dbReference>
<accession>A0A5E6MEE0</accession>
<dbReference type="CDD" id="cd01741">
    <property type="entry name" value="GATase1_1"/>
    <property type="match status" value="1"/>
</dbReference>
<proteinExistence type="predicted"/>